<feature type="transmembrane region" description="Helical" evidence="2">
    <location>
        <begin position="418"/>
        <end position="439"/>
    </location>
</feature>
<dbReference type="CDD" id="cd00077">
    <property type="entry name" value="HDc"/>
    <property type="match status" value="1"/>
</dbReference>
<dbReference type="PANTHER" id="PTHR36442">
    <property type="entry name" value="CYCLIC-DI-AMP PHOSPHODIESTERASE PGPH"/>
    <property type="match status" value="1"/>
</dbReference>
<dbReference type="PANTHER" id="PTHR36442:SF1">
    <property type="entry name" value="CYCLIC-DI-AMP PHOSPHODIESTERASE PGPH"/>
    <property type="match status" value="1"/>
</dbReference>
<organism evidence="4 5">
    <name type="scientific">Gimesia maris</name>
    <dbReference type="NCBI Taxonomy" id="122"/>
    <lineage>
        <taxon>Bacteria</taxon>
        <taxon>Pseudomonadati</taxon>
        <taxon>Planctomycetota</taxon>
        <taxon>Planctomycetia</taxon>
        <taxon>Planctomycetales</taxon>
        <taxon>Planctomycetaceae</taxon>
        <taxon>Gimesia</taxon>
    </lineage>
</organism>
<feature type="transmembrane region" description="Helical" evidence="2">
    <location>
        <begin position="388"/>
        <end position="406"/>
    </location>
</feature>
<evidence type="ECO:0000256" key="2">
    <source>
        <dbReference type="SAM" id="Phobius"/>
    </source>
</evidence>
<dbReference type="EMBL" id="CP042910">
    <property type="protein sequence ID" value="QEG16495.1"/>
    <property type="molecule type" value="Genomic_DNA"/>
</dbReference>
<dbReference type="InterPro" id="IPR006674">
    <property type="entry name" value="HD_domain"/>
</dbReference>
<keyword evidence="2" id="KW-0812">Transmembrane</keyword>
<dbReference type="Gene3D" id="1.10.3210.10">
    <property type="entry name" value="Hypothetical protein af1432"/>
    <property type="match status" value="1"/>
</dbReference>
<feature type="region of interest" description="Disordered" evidence="1">
    <location>
        <begin position="687"/>
        <end position="710"/>
    </location>
</feature>
<accession>A0ABX5YLJ7</accession>
<feature type="domain" description="HD/PDEase" evidence="3">
    <location>
        <begin position="571"/>
        <end position="734"/>
    </location>
</feature>
<name>A0ABX5YLJ7_9PLAN</name>
<sequence length="791" mass="87963">MAFFGSKKSRTALAASLRDSSKLSSRLRELLSNRGTLSRLSVCLLTILILMVAVESWKAPFPYRLGMFSEHGIVANSTFKVSNPIETDRQRTQKETEVPYYFKNQPDLIDKLPGLLKEDLVRIANAKSLDELNADTRAELGLTPSRRLEQFVGQFPEEPEQTFAELKSLVSSPDSNDTKKIEDLINDFTKLITDLATYGIVNENDLIQNQIRVGDEIAIINESSDKDDKKDGKKSDHSKVTTVTKVATFDIRLPDQLSASGGVGRLFDNKAFQRLAPLKAVLTHWIYFQAPTTLTYDAQRTLKERTQARNQVEEIFDTFQRGTILVEPGQLIDDNQLALLRAEYEAREKAVPTYERVIRVTIIFLMLVVLAVLNGYHLLRNKKAVARTVSRLSIYLSVIILTIFLARLLSYDPWRAEVLPLVVTVMVFAIVYDQMMAILTALSLSLVICLSTGAALGHFVVLMSVSAVAVTSLGNVSSRSTLIKLGFGMGLTYFLVYWGINLINSQELSNGFFDQQIVWESLQGAGWCLAAGYLVAGSLPFIESLFGVVTDISLLEMSNVSHPLLQELVRRAPGTYNHSISVATIGEAAADKIGANGLLVRVAAYYHDIGKMLKPQYFIENMAQGSGSLHDNLAPAMSTLIIIGHVKDGVDLARQHNLPQPIIDFIEQHHGTTLVEYFFREAEKQADLSPDHKTDAEESSFRYPGPKPQTREAGVMMLSDAVESASRTLSDPTPKRIKSLVHSLVMKRLLDGQFNECSLTLSEINVVEESLVKSLIGIYHGRIKYPEERSA</sequence>
<proteinExistence type="predicted"/>
<reference evidence="4 5" key="1">
    <citation type="submission" date="2019-08" db="EMBL/GenBank/DDBJ databases">
        <title>Deep-cultivation of Planctomycetes and their phenomic and genomic characterization uncovers novel biology.</title>
        <authorList>
            <person name="Wiegand S."/>
            <person name="Jogler M."/>
            <person name="Boedeker C."/>
            <person name="Pinto D."/>
            <person name="Vollmers J."/>
            <person name="Rivas-Marin E."/>
            <person name="Kohn T."/>
            <person name="Peeters S.H."/>
            <person name="Heuer A."/>
            <person name="Rast P."/>
            <person name="Oberbeckmann S."/>
            <person name="Bunk B."/>
            <person name="Jeske O."/>
            <person name="Meyerdierks A."/>
            <person name="Storesund J.E."/>
            <person name="Kallscheuer N."/>
            <person name="Luecker S."/>
            <person name="Lage O.M."/>
            <person name="Pohl T."/>
            <person name="Merkel B.J."/>
            <person name="Hornburger P."/>
            <person name="Mueller R.-W."/>
            <person name="Bruemmer F."/>
            <person name="Labrenz M."/>
            <person name="Spormann A.M."/>
            <person name="Op den Camp H."/>
            <person name="Overmann J."/>
            <person name="Amann R."/>
            <person name="Jetten M.S.M."/>
            <person name="Mascher T."/>
            <person name="Medema M.H."/>
            <person name="Devos D.P."/>
            <person name="Kaster A.-K."/>
            <person name="Ovreas L."/>
            <person name="Rohde M."/>
            <person name="Galperin M.Y."/>
            <person name="Jogler C."/>
        </authorList>
    </citation>
    <scope>NUCLEOTIDE SEQUENCE [LARGE SCALE GENOMIC DNA]</scope>
    <source>
        <strain evidence="4 5">DSM 8797</strain>
    </source>
</reference>
<dbReference type="InterPro" id="IPR006675">
    <property type="entry name" value="HDIG_dom"/>
</dbReference>
<evidence type="ECO:0000313" key="5">
    <source>
        <dbReference type="Proteomes" id="UP000322887"/>
    </source>
</evidence>
<keyword evidence="5" id="KW-1185">Reference proteome</keyword>
<dbReference type="Proteomes" id="UP000322887">
    <property type="component" value="Chromosome"/>
</dbReference>
<gene>
    <name evidence="4" type="ORF">GmarT_23600</name>
</gene>
<dbReference type="Pfam" id="PF01966">
    <property type="entry name" value="HD"/>
    <property type="match status" value="1"/>
</dbReference>
<evidence type="ECO:0000313" key="4">
    <source>
        <dbReference type="EMBL" id="QEG16495.1"/>
    </source>
</evidence>
<dbReference type="InterPro" id="IPR011621">
    <property type="entry name" value="Metal-dep_PHydrolase_7TM_intra"/>
</dbReference>
<feature type="compositionally biased region" description="Basic and acidic residues" evidence="1">
    <location>
        <begin position="687"/>
        <end position="700"/>
    </location>
</feature>
<evidence type="ECO:0000256" key="1">
    <source>
        <dbReference type="SAM" id="MobiDB-lite"/>
    </source>
</evidence>
<keyword evidence="2" id="KW-0472">Membrane</keyword>
<dbReference type="InterPro" id="IPR003607">
    <property type="entry name" value="HD/PDEase_dom"/>
</dbReference>
<dbReference type="RefSeq" id="WP_002647926.1">
    <property type="nucleotide sequence ID" value="NZ_CP042910.1"/>
</dbReference>
<evidence type="ECO:0000259" key="3">
    <source>
        <dbReference type="SMART" id="SM00471"/>
    </source>
</evidence>
<dbReference type="GeneID" id="98646935"/>
<feature type="transmembrane region" description="Helical" evidence="2">
    <location>
        <begin position="36"/>
        <end position="54"/>
    </location>
</feature>
<dbReference type="NCBIfam" id="TIGR00277">
    <property type="entry name" value="HDIG"/>
    <property type="match status" value="1"/>
</dbReference>
<feature type="transmembrane region" description="Helical" evidence="2">
    <location>
        <begin position="482"/>
        <end position="500"/>
    </location>
</feature>
<dbReference type="InterPro" id="IPR052722">
    <property type="entry name" value="PgpH_phosphodiesterase"/>
</dbReference>
<feature type="transmembrane region" description="Helical" evidence="2">
    <location>
        <begin position="445"/>
        <end position="470"/>
    </location>
</feature>
<keyword evidence="2" id="KW-1133">Transmembrane helix</keyword>
<feature type="transmembrane region" description="Helical" evidence="2">
    <location>
        <begin position="357"/>
        <end position="376"/>
    </location>
</feature>
<dbReference type="SMART" id="SM00471">
    <property type="entry name" value="HDc"/>
    <property type="match status" value="1"/>
</dbReference>
<dbReference type="InterPro" id="IPR011624">
    <property type="entry name" value="Metal-dep_PHydrolase_7TM_extra"/>
</dbReference>
<protein>
    <recommendedName>
        <fullName evidence="3">HD/PDEase domain-containing protein</fullName>
    </recommendedName>
</protein>
<dbReference type="SUPFAM" id="SSF109604">
    <property type="entry name" value="HD-domain/PDEase-like"/>
    <property type="match status" value="1"/>
</dbReference>
<dbReference type="Pfam" id="PF07698">
    <property type="entry name" value="7TM-7TMR_HD"/>
    <property type="match status" value="1"/>
</dbReference>
<dbReference type="Pfam" id="PF07697">
    <property type="entry name" value="7TMR-HDED"/>
    <property type="match status" value="1"/>
</dbReference>